<feature type="compositionally biased region" description="Low complexity" evidence="1">
    <location>
        <begin position="154"/>
        <end position="178"/>
    </location>
</feature>
<dbReference type="Proteomes" id="UP000483820">
    <property type="component" value="Chromosome V"/>
</dbReference>
<dbReference type="CTD" id="78777356"/>
<dbReference type="EMBL" id="WUAV01000005">
    <property type="protein sequence ID" value="KAF1755321.1"/>
    <property type="molecule type" value="Genomic_DNA"/>
</dbReference>
<feature type="compositionally biased region" description="Low complexity" evidence="1">
    <location>
        <begin position="200"/>
        <end position="216"/>
    </location>
</feature>
<evidence type="ECO:0000313" key="3">
    <source>
        <dbReference type="EMBL" id="KAF1755321.1"/>
    </source>
</evidence>
<keyword evidence="2" id="KW-1133">Transmembrane helix</keyword>
<comment type="caution">
    <text evidence="3">The sequence shown here is derived from an EMBL/GenBank/DDBJ whole genome shotgun (WGS) entry which is preliminary data.</text>
</comment>
<evidence type="ECO:0000256" key="1">
    <source>
        <dbReference type="SAM" id="MobiDB-lite"/>
    </source>
</evidence>
<proteinExistence type="predicted"/>
<dbReference type="AlphaFoldDB" id="A0A6A5GL52"/>
<accession>A0A6A5GL52</accession>
<organism evidence="3 4">
    <name type="scientific">Caenorhabditis remanei</name>
    <name type="common">Caenorhabditis vulgaris</name>
    <dbReference type="NCBI Taxonomy" id="31234"/>
    <lineage>
        <taxon>Eukaryota</taxon>
        <taxon>Metazoa</taxon>
        <taxon>Ecdysozoa</taxon>
        <taxon>Nematoda</taxon>
        <taxon>Chromadorea</taxon>
        <taxon>Rhabditida</taxon>
        <taxon>Rhabditina</taxon>
        <taxon>Rhabditomorpha</taxon>
        <taxon>Rhabditoidea</taxon>
        <taxon>Rhabditidae</taxon>
        <taxon>Peloderinae</taxon>
        <taxon>Caenorhabditis</taxon>
    </lineage>
</organism>
<feature type="region of interest" description="Disordered" evidence="1">
    <location>
        <begin position="146"/>
        <end position="216"/>
    </location>
</feature>
<dbReference type="RefSeq" id="XP_053583469.1">
    <property type="nucleotide sequence ID" value="XM_053734556.1"/>
</dbReference>
<dbReference type="GeneID" id="78777356"/>
<dbReference type="KEGG" id="crq:GCK72_021890"/>
<keyword evidence="2" id="KW-0472">Membrane</keyword>
<feature type="transmembrane region" description="Helical" evidence="2">
    <location>
        <begin position="117"/>
        <end position="140"/>
    </location>
</feature>
<feature type="compositionally biased region" description="Basic residues" evidence="1">
    <location>
        <begin position="179"/>
        <end position="199"/>
    </location>
</feature>
<reference evidence="3 4" key="1">
    <citation type="submission" date="2019-12" db="EMBL/GenBank/DDBJ databases">
        <title>Chromosome-level assembly of the Caenorhabditis remanei genome.</title>
        <authorList>
            <person name="Teterina A.A."/>
            <person name="Willis J.H."/>
            <person name="Phillips P.C."/>
        </authorList>
    </citation>
    <scope>NUCLEOTIDE SEQUENCE [LARGE SCALE GENOMIC DNA]</scope>
    <source>
        <strain evidence="3 4">PX506</strain>
        <tissue evidence="3">Whole organism</tissue>
    </source>
</reference>
<keyword evidence="2" id="KW-0812">Transmembrane</keyword>
<evidence type="ECO:0000313" key="4">
    <source>
        <dbReference type="Proteomes" id="UP000483820"/>
    </source>
</evidence>
<name>A0A6A5GL52_CAERE</name>
<gene>
    <name evidence="3" type="ORF">GCK72_021890</name>
</gene>
<evidence type="ECO:0000256" key="2">
    <source>
        <dbReference type="SAM" id="Phobius"/>
    </source>
</evidence>
<protein>
    <submittedName>
        <fullName evidence="3">Uncharacterized protein</fullName>
    </submittedName>
</protein>
<sequence>MVYTDFKFNFGDNEGGVMSVYAILLGYCEFNGRKTDKDKCLKDTFGRLEDDCRNDPTGGGHCKKVLDHAASTACGVLQNYGFCKGRPITSFETTETPTTTVTTTHQTVTDAPFPTGAVIGGVLLGALFSIIAMTLIFCLCKRKGSPGDEKNKVGTTTDSFGSSGTTNMSTSGGSTSTSGKKKNKKNKKKKEKKAKKGKKSGTTTKSTTQTNTASAY</sequence>